<evidence type="ECO:0000313" key="2">
    <source>
        <dbReference type="Proteomes" id="UP000285376"/>
    </source>
</evidence>
<protein>
    <submittedName>
        <fullName evidence="1">Uncharacterized protein</fullName>
    </submittedName>
</protein>
<reference evidence="1 2" key="1">
    <citation type="submission" date="2018-08" db="EMBL/GenBank/DDBJ databases">
        <title>Whole genome sequence analysis of Dermacoccus abyssi bacteria isolated from Deep Mariana trench Micromonospora spp reveals genes involved in the environmental adaptation and production of secondary metabolites.</title>
        <authorList>
            <person name="Abdel-Mageed W.M."/>
            <person name="Lehri B."/>
            <person name="Nouioui I."/>
            <person name="Goodfellow I."/>
            <person name="Jaspars M."/>
            <person name="Karlyshev A."/>
        </authorList>
    </citation>
    <scope>NUCLEOTIDE SEQUENCE [LARGE SCALE GENOMIC DNA]</scope>
    <source>
        <strain evidence="1 2">MT1.1</strain>
    </source>
</reference>
<gene>
    <name evidence="1" type="ORF">D1832_10460</name>
</gene>
<evidence type="ECO:0000313" key="1">
    <source>
        <dbReference type="EMBL" id="RHW44930.1"/>
    </source>
</evidence>
<dbReference type="EMBL" id="QWLM01000012">
    <property type="protein sequence ID" value="RHW44930.1"/>
    <property type="molecule type" value="Genomic_DNA"/>
</dbReference>
<dbReference type="RefSeq" id="WP_118913886.1">
    <property type="nucleotide sequence ID" value="NZ_CBCRVH010000013.1"/>
</dbReference>
<dbReference type="Proteomes" id="UP000285376">
    <property type="component" value="Unassembled WGS sequence"/>
</dbReference>
<name>A0A417Z3I2_9MICO</name>
<accession>A0A417Z3I2</accession>
<sequence length="952" mass="105085">MVEVRKGSTAETLEFFHGLLDAHFRAIHERRQQLGTPAPVFALEHGLDGDDRKLLHDAVVAAHTERIITRASSRWWLPLVVHAAEVGYIYDGIEFWPIYAKATPGWIDSEYERDCVRAWFNKFSSEYGGAIPRGAWATTFRKIAWPITHAVLPRYLQVQLARMLFDYRTAWPSLLDDPQALGIRLHSWSRYYGERLEKFCQNTALLGHVAVALLLSGEDTPSPYIESSTLDRLVDSLNSERQSRRWLHDARRCASTVRTRNFKAASGGGDAGTGKVERRPPALTDPKLQLRELDGVWHAYAVIPDLKPLQHRLHVVYDEMRRARASVAGSKDIIRSGALLYALAPIELSTWPSPRDPFLQLAGAPQEVNLLIADQCRMTRGPWWVFRRKQGQPAPEIKGKFVRPGGRYVILGAPDLDPPEVAWCEPVEPAVNGTTMYSLDVPKAISEEESRALVAAGLSIVSDLSIQPAGVAASSWDGEGAAEWLAGEPILVMIHAEHSPQNCRLTINGDPYYVEWPSGETDLFLSLDGLATGTHEVVVSLGDPEHDARQVSGTLTVSIVDPQAPAEGLSAGEGIRVRTSPAQPTLPELWDGHAVIEVDGPEATRADLLITLQDGDAKPLGDTLKRTLELPVSGEDWRRVFSKLRESNELARHYDEADVADVTISRAGVGFARIACERGFRGLRWVLNKDHQSGYRARLIDRTDGESVSVDFYPMDRPLSATTHAPEQEFIGPPRGGLLWASSGDQVAGQIIPPDPNELLRIGPTTPSLPARPKSLDEVCTLIHHHRRWSAAELPAHPFGVRDRVRVLQTLTTAMAVMLAPGRWAHFEHQIADLAPEDVDLNRAQKLVGDTTPQRATAQAIASRLWEWNTPEALIVGFTAAISDLATSSGMKDTRKGARFLLQLASSPGELADWDEDELNHYLRCVLTDPVLVRSARFAVLGTIDEVAGGVG</sequence>
<proteinExistence type="predicted"/>
<dbReference type="AlphaFoldDB" id="A0A417Z3I2"/>
<organism evidence="1 2">
    <name type="scientific">Dermacoccus abyssi</name>
    <dbReference type="NCBI Taxonomy" id="322596"/>
    <lineage>
        <taxon>Bacteria</taxon>
        <taxon>Bacillati</taxon>
        <taxon>Actinomycetota</taxon>
        <taxon>Actinomycetes</taxon>
        <taxon>Micrococcales</taxon>
        <taxon>Dermacoccaceae</taxon>
        <taxon>Dermacoccus</taxon>
    </lineage>
</organism>
<comment type="caution">
    <text evidence="1">The sequence shown here is derived from an EMBL/GenBank/DDBJ whole genome shotgun (WGS) entry which is preliminary data.</text>
</comment>